<dbReference type="InterPro" id="IPR016166">
    <property type="entry name" value="FAD-bd_PCMH"/>
</dbReference>
<dbReference type="PROSITE" id="PS51085">
    <property type="entry name" value="2FE2S_FER_2"/>
    <property type="match status" value="1"/>
</dbReference>
<keyword evidence="4" id="KW-0560">Oxidoreductase</keyword>
<feature type="domain" description="FAD-binding PCMH-type" evidence="7">
    <location>
        <begin position="188"/>
        <end position="361"/>
    </location>
</feature>
<dbReference type="InterPro" id="IPR002346">
    <property type="entry name" value="Mopterin_DH_FAD-bd"/>
</dbReference>
<protein>
    <submittedName>
        <fullName evidence="8">Xanthine dehydrogenase small subunit</fullName>
    </submittedName>
</protein>
<dbReference type="OrthoDB" id="9792018at2"/>
<dbReference type="Pfam" id="PF00941">
    <property type="entry name" value="FAD_binding_5"/>
    <property type="match status" value="1"/>
</dbReference>
<dbReference type="Pfam" id="PF00111">
    <property type="entry name" value="Fer2"/>
    <property type="match status" value="1"/>
</dbReference>
<dbReference type="AlphaFoldDB" id="A0A1M7UW13"/>
<dbReference type="InterPro" id="IPR036683">
    <property type="entry name" value="CO_DH_flav_C_dom_sf"/>
</dbReference>
<feature type="domain" description="2Fe-2S ferredoxin-type" evidence="6">
    <location>
        <begin position="3"/>
        <end position="88"/>
    </location>
</feature>
<dbReference type="Gene3D" id="3.10.20.30">
    <property type="match status" value="1"/>
</dbReference>
<dbReference type="PANTHER" id="PTHR45444">
    <property type="entry name" value="XANTHINE DEHYDROGENASE"/>
    <property type="match status" value="1"/>
</dbReference>
<evidence type="ECO:0000313" key="8">
    <source>
        <dbReference type="EMBL" id="SHN87231.1"/>
    </source>
</evidence>
<evidence type="ECO:0000256" key="4">
    <source>
        <dbReference type="ARBA" id="ARBA00023002"/>
    </source>
</evidence>
<dbReference type="Gene3D" id="1.10.150.120">
    <property type="entry name" value="[2Fe-2S]-binding domain"/>
    <property type="match status" value="1"/>
</dbReference>
<dbReference type="InterPro" id="IPR016167">
    <property type="entry name" value="FAD-bd_PCMH_sub1"/>
</dbReference>
<dbReference type="Gene3D" id="3.30.465.10">
    <property type="match status" value="1"/>
</dbReference>
<evidence type="ECO:0000256" key="3">
    <source>
        <dbReference type="ARBA" id="ARBA00022827"/>
    </source>
</evidence>
<evidence type="ECO:0000259" key="6">
    <source>
        <dbReference type="PROSITE" id="PS51085"/>
    </source>
</evidence>
<keyword evidence="5" id="KW-0408">Iron</keyword>
<keyword evidence="1" id="KW-0285">Flavoprotein</keyword>
<dbReference type="InterPro" id="IPR006058">
    <property type="entry name" value="2Fe2S_fd_BS"/>
</dbReference>
<name>A0A1M7UW13_9BRAD</name>
<evidence type="ECO:0000256" key="1">
    <source>
        <dbReference type="ARBA" id="ARBA00022630"/>
    </source>
</evidence>
<accession>A0A1M7UW13</accession>
<dbReference type="SUPFAM" id="SSF55447">
    <property type="entry name" value="CO dehydrogenase flavoprotein C-terminal domain-like"/>
    <property type="match status" value="1"/>
</dbReference>
<dbReference type="InterPro" id="IPR036318">
    <property type="entry name" value="FAD-bd_PCMH-like_sf"/>
</dbReference>
<keyword evidence="9" id="KW-1185">Reference proteome</keyword>
<dbReference type="PROSITE" id="PS00197">
    <property type="entry name" value="2FE2S_FER_1"/>
    <property type="match status" value="1"/>
</dbReference>
<dbReference type="EMBL" id="LT670849">
    <property type="protein sequence ID" value="SHN87231.1"/>
    <property type="molecule type" value="Genomic_DNA"/>
</dbReference>
<sequence length="478" mass="51725">MTGVIQFLLNGAMRRVTEVTPAMTVLQYLRERESMIGTKEGCAEGDCGACTVVVCRLEDGRPVYNAVNSCLVLLPQLDGAAVFTVEGLADQRGELHPVQQALLENDGTQCGFCTPGIVMSMAAFQQSGEPATDDHIHEMLSGNLCRCTGYRSIVAACHRLAADTTDAARAPLLKSPSVLETLPSCADYRDDSLIFLTPRSLAELAEVAAQYPQAQFLAGGTDLGLLFSKYKKQPTALISTARVTELKRITVEADAIEFGGAVTYTEALPHLDEHLPQFADLVRRIGSRQIRNLGTIAGNLANASPIGDTPPCLIALEAVVTLRSAAGTRTVPAESFITGYRKTVLQPGEFIEAVRVPRLLPNQQFFAYKISKRFDQDISTTIGAFRIEVQNSVVRDLRAVFGGMAAQPARAACVEKALSGRPWTAETLAGIDTEVARDFSPIDDHRGTAAYRLRAAANLFRRLQLETTTANPVRLELL</sequence>
<evidence type="ECO:0000256" key="2">
    <source>
        <dbReference type="ARBA" id="ARBA00022723"/>
    </source>
</evidence>
<organism evidence="8 9">
    <name type="scientific">Bradyrhizobium erythrophlei</name>
    <dbReference type="NCBI Taxonomy" id="1437360"/>
    <lineage>
        <taxon>Bacteria</taxon>
        <taxon>Pseudomonadati</taxon>
        <taxon>Pseudomonadota</taxon>
        <taxon>Alphaproteobacteria</taxon>
        <taxon>Hyphomicrobiales</taxon>
        <taxon>Nitrobacteraceae</taxon>
        <taxon>Bradyrhizobium</taxon>
    </lineage>
</organism>
<evidence type="ECO:0000256" key="5">
    <source>
        <dbReference type="ARBA" id="ARBA00023004"/>
    </source>
</evidence>
<keyword evidence="2" id="KW-0479">Metal-binding</keyword>
<evidence type="ECO:0000313" key="9">
    <source>
        <dbReference type="Proteomes" id="UP000184096"/>
    </source>
</evidence>
<dbReference type="SUPFAM" id="SSF56176">
    <property type="entry name" value="FAD-binding/transporter-associated domain-like"/>
    <property type="match status" value="1"/>
</dbReference>
<dbReference type="Pfam" id="PF03450">
    <property type="entry name" value="CO_deh_flav_C"/>
    <property type="match status" value="1"/>
</dbReference>
<dbReference type="InterPro" id="IPR016169">
    <property type="entry name" value="FAD-bd_PCMH_sub2"/>
</dbReference>
<dbReference type="PROSITE" id="PS51387">
    <property type="entry name" value="FAD_PCMH"/>
    <property type="match status" value="1"/>
</dbReference>
<dbReference type="SMART" id="SM01092">
    <property type="entry name" value="CO_deh_flav_C"/>
    <property type="match status" value="1"/>
</dbReference>
<dbReference type="InterPro" id="IPR036884">
    <property type="entry name" value="2Fe-2S-bd_dom_sf"/>
</dbReference>
<evidence type="ECO:0000259" key="7">
    <source>
        <dbReference type="PROSITE" id="PS51387"/>
    </source>
</evidence>
<dbReference type="InterPro" id="IPR012175">
    <property type="entry name" value="Xanth_DH_ssu_bac"/>
</dbReference>
<dbReference type="InterPro" id="IPR001041">
    <property type="entry name" value="2Fe-2S_ferredoxin-type"/>
</dbReference>
<dbReference type="PANTHER" id="PTHR45444:SF3">
    <property type="entry name" value="XANTHINE DEHYDROGENASE"/>
    <property type="match status" value="1"/>
</dbReference>
<dbReference type="SUPFAM" id="SSF54292">
    <property type="entry name" value="2Fe-2S ferredoxin-like"/>
    <property type="match status" value="1"/>
</dbReference>
<dbReference type="PIRSF" id="PIRSF036557">
    <property type="entry name" value="XdhA_RC"/>
    <property type="match status" value="1"/>
</dbReference>
<dbReference type="InterPro" id="IPR005107">
    <property type="entry name" value="CO_DH_flav_C"/>
</dbReference>
<dbReference type="Gene3D" id="3.30.43.10">
    <property type="entry name" value="Uridine Diphospho-n-acetylenolpyruvylglucosamine Reductase, domain 2"/>
    <property type="match status" value="1"/>
</dbReference>
<dbReference type="RefSeq" id="WP_072826661.1">
    <property type="nucleotide sequence ID" value="NZ_LT670849.1"/>
</dbReference>
<dbReference type="NCBIfam" id="TIGR02963">
    <property type="entry name" value="xanthine_xdhA"/>
    <property type="match status" value="1"/>
</dbReference>
<dbReference type="GO" id="GO:0051537">
    <property type="term" value="F:2 iron, 2 sulfur cluster binding"/>
    <property type="evidence" value="ECO:0007669"/>
    <property type="project" value="InterPro"/>
</dbReference>
<dbReference type="InterPro" id="IPR036010">
    <property type="entry name" value="2Fe-2S_ferredoxin-like_sf"/>
</dbReference>
<dbReference type="Gene3D" id="3.30.390.50">
    <property type="entry name" value="CO dehydrogenase flavoprotein, C-terminal domain"/>
    <property type="match status" value="1"/>
</dbReference>
<dbReference type="InterPro" id="IPR002888">
    <property type="entry name" value="2Fe-2S-bd"/>
</dbReference>
<reference evidence="9" key="1">
    <citation type="submission" date="2016-11" db="EMBL/GenBank/DDBJ databases">
        <authorList>
            <person name="Varghese N."/>
            <person name="Submissions S."/>
        </authorList>
    </citation>
    <scope>NUCLEOTIDE SEQUENCE [LARGE SCALE GENOMIC DNA]</scope>
    <source>
        <strain evidence="9">GAS401</strain>
    </source>
</reference>
<keyword evidence="3" id="KW-0274">FAD</keyword>
<dbReference type="SUPFAM" id="SSF47741">
    <property type="entry name" value="CO dehydrogenase ISP C-domain like"/>
    <property type="match status" value="1"/>
</dbReference>
<gene>
    <name evidence="8" type="ORF">SAMN05444170_7078</name>
</gene>
<dbReference type="Pfam" id="PF01799">
    <property type="entry name" value="Fer2_2"/>
    <property type="match status" value="1"/>
</dbReference>
<dbReference type="CDD" id="cd00207">
    <property type="entry name" value="fer2"/>
    <property type="match status" value="1"/>
</dbReference>
<proteinExistence type="predicted"/>
<dbReference type="InterPro" id="IPR014307">
    <property type="entry name" value="Xanthine_DH_ssu"/>
</dbReference>
<dbReference type="InterPro" id="IPR012675">
    <property type="entry name" value="Beta-grasp_dom_sf"/>
</dbReference>
<dbReference type="InterPro" id="IPR016208">
    <property type="entry name" value="Ald_Oxase/xanthine_DH-like"/>
</dbReference>
<dbReference type="GO" id="GO:0004854">
    <property type="term" value="F:xanthine dehydrogenase activity"/>
    <property type="evidence" value="ECO:0007669"/>
    <property type="project" value="InterPro"/>
</dbReference>
<dbReference type="GO" id="GO:0005506">
    <property type="term" value="F:iron ion binding"/>
    <property type="evidence" value="ECO:0007669"/>
    <property type="project" value="InterPro"/>
</dbReference>
<dbReference type="GO" id="GO:0071949">
    <property type="term" value="F:FAD binding"/>
    <property type="evidence" value="ECO:0007669"/>
    <property type="project" value="InterPro"/>
</dbReference>
<dbReference type="Proteomes" id="UP000184096">
    <property type="component" value="Chromosome I"/>
</dbReference>